<dbReference type="Proteomes" id="UP001497516">
    <property type="component" value="Chromosome 10"/>
</dbReference>
<accession>A0AAV2CZQ7</accession>
<dbReference type="EMBL" id="OZ034814">
    <property type="protein sequence ID" value="CAL1361556.1"/>
    <property type="molecule type" value="Genomic_DNA"/>
</dbReference>
<organism evidence="1 2">
    <name type="scientific">Linum trigynum</name>
    <dbReference type="NCBI Taxonomy" id="586398"/>
    <lineage>
        <taxon>Eukaryota</taxon>
        <taxon>Viridiplantae</taxon>
        <taxon>Streptophyta</taxon>
        <taxon>Embryophyta</taxon>
        <taxon>Tracheophyta</taxon>
        <taxon>Spermatophyta</taxon>
        <taxon>Magnoliopsida</taxon>
        <taxon>eudicotyledons</taxon>
        <taxon>Gunneridae</taxon>
        <taxon>Pentapetalae</taxon>
        <taxon>rosids</taxon>
        <taxon>fabids</taxon>
        <taxon>Malpighiales</taxon>
        <taxon>Linaceae</taxon>
        <taxon>Linum</taxon>
    </lineage>
</organism>
<evidence type="ECO:0000313" key="2">
    <source>
        <dbReference type="Proteomes" id="UP001497516"/>
    </source>
</evidence>
<protein>
    <submittedName>
        <fullName evidence="1">Uncharacterized protein</fullName>
    </submittedName>
</protein>
<gene>
    <name evidence="1" type="ORF">LTRI10_LOCUS8926</name>
</gene>
<sequence>MESGERLGGSEIQRLCREIERSDDSGEGSWSLSLCRRRGLDAGVSDIHIRLIFNGVYHVLQGLEEWVVESHR</sequence>
<dbReference type="AlphaFoldDB" id="A0AAV2CZQ7"/>
<reference evidence="1 2" key="1">
    <citation type="submission" date="2024-04" db="EMBL/GenBank/DDBJ databases">
        <authorList>
            <person name="Fracassetti M."/>
        </authorList>
    </citation>
    <scope>NUCLEOTIDE SEQUENCE [LARGE SCALE GENOMIC DNA]</scope>
</reference>
<keyword evidence="2" id="KW-1185">Reference proteome</keyword>
<evidence type="ECO:0000313" key="1">
    <source>
        <dbReference type="EMBL" id="CAL1361556.1"/>
    </source>
</evidence>
<name>A0AAV2CZQ7_9ROSI</name>
<proteinExistence type="predicted"/>